<sequence length="65" mass="7693">MSLEYNEKEFDKISYSEEAFHSLRDRLEVSSTHLPTSLRSFGNWSVGFLERNPYITISPYGLWIF</sequence>
<evidence type="ECO:0000313" key="2">
    <source>
        <dbReference type="Proteomes" id="UP000186594"/>
    </source>
</evidence>
<organism evidence="1 2">
    <name type="scientific">Neolecta irregularis (strain DAH-3)</name>
    <dbReference type="NCBI Taxonomy" id="1198029"/>
    <lineage>
        <taxon>Eukaryota</taxon>
        <taxon>Fungi</taxon>
        <taxon>Dikarya</taxon>
        <taxon>Ascomycota</taxon>
        <taxon>Taphrinomycotina</taxon>
        <taxon>Neolectales</taxon>
        <taxon>Neolectaceae</taxon>
        <taxon>Neolecta</taxon>
    </lineage>
</organism>
<evidence type="ECO:0000313" key="1">
    <source>
        <dbReference type="EMBL" id="OLL26502.1"/>
    </source>
</evidence>
<comment type="caution">
    <text evidence="1">The sequence shown here is derived from an EMBL/GenBank/DDBJ whole genome shotgun (WGS) entry which is preliminary data.</text>
</comment>
<keyword evidence="2" id="KW-1185">Reference proteome</keyword>
<accession>A0A1U7LVC7</accession>
<dbReference type="AlphaFoldDB" id="A0A1U7LVC7"/>
<name>A0A1U7LVC7_NEOID</name>
<dbReference type="OrthoDB" id="66510at2759"/>
<gene>
    <name evidence="1" type="ORF">NEOLI_002339</name>
</gene>
<dbReference type="EMBL" id="LXFE01000176">
    <property type="protein sequence ID" value="OLL26502.1"/>
    <property type="molecule type" value="Genomic_DNA"/>
</dbReference>
<dbReference type="Proteomes" id="UP000186594">
    <property type="component" value="Unassembled WGS sequence"/>
</dbReference>
<reference evidence="1 2" key="1">
    <citation type="submission" date="2016-04" db="EMBL/GenBank/DDBJ databases">
        <title>Evolutionary innovation and constraint leading to complex multicellularity in the Ascomycota.</title>
        <authorList>
            <person name="Cisse O."/>
            <person name="Nguyen A."/>
            <person name="Hewitt D.A."/>
            <person name="Jedd G."/>
            <person name="Stajich J.E."/>
        </authorList>
    </citation>
    <scope>NUCLEOTIDE SEQUENCE [LARGE SCALE GENOMIC DNA]</scope>
    <source>
        <strain evidence="1 2">DAH-3</strain>
    </source>
</reference>
<proteinExistence type="predicted"/>
<protein>
    <submittedName>
        <fullName evidence="1">Uncharacterized protein</fullName>
    </submittedName>
</protein>